<accession>A0A080Z2E5</accession>
<dbReference type="AlphaFoldDB" id="A0A080Z2E5"/>
<evidence type="ECO:0000313" key="2">
    <source>
        <dbReference type="Proteomes" id="UP000028582"/>
    </source>
</evidence>
<comment type="caution">
    <text evidence="1">The sequence shown here is derived from an EMBL/GenBank/DDBJ whole genome shotgun (WGS) entry which is preliminary data.</text>
</comment>
<dbReference type="EMBL" id="ANJA01003875">
    <property type="protein sequence ID" value="ETO60806.1"/>
    <property type="molecule type" value="Genomic_DNA"/>
</dbReference>
<protein>
    <submittedName>
        <fullName evidence="1">Uncharacterized protein</fullName>
    </submittedName>
</protein>
<proteinExistence type="predicted"/>
<gene>
    <name evidence="1" type="ORF">F444_21052</name>
</gene>
<evidence type="ECO:0000313" key="1">
    <source>
        <dbReference type="EMBL" id="ETO60806.1"/>
    </source>
</evidence>
<organism evidence="1 2">
    <name type="scientific">Phytophthora nicotianae P1976</name>
    <dbReference type="NCBI Taxonomy" id="1317066"/>
    <lineage>
        <taxon>Eukaryota</taxon>
        <taxon>Sar</taxon>
        <taxon>Stramenopiles</taxon>
        <taxon>Oomycota</taxon>
        <taxon>Peronosporomycetes</taxon>
        <taxon>Peronosporales</taxon>
        <taxon>Peronosporaceae</taxon>
        <taxon>Phytophthora</taxon>
    </lineage>
</organism>
<dbReference type="Proteomes" id="UP000028582">
    <property type="component" value="Unassembled WGS sequence"/>
</dbReference>
<sequence>MDMNEKRGRLKDNVRMCEALLKMLPRSGFKSLSQQFFERYMKALLTLGRFSDVCEQYACLKLNKLFLTSTLLAATLHDAQAQV</sequence>
<reference evidence="1 2" key="1">
    <citation type="submission" date="2013-11" db="EMBL/GenBank/DDBJ databases">
        <title>The Genome Sequence of Phytophthora parasitica P1976.</title>
        <authorList>
            <consortium name="The Broad Institute Genomics Platform"/>
            <person name="Russ C."/>
            <person name="Tyler B."/>
            <person name="Panabieres F."/>
            <person name="Shan W."/>
            <person name="Tripathy S."/>
            <person name="Grunwald N."/>
            <person name="Machado M."/>
            <person name="Johnson C.S."/>
            <person name="Walker B."/>
            <person name="Young S."/>
            <person name="Zeng Q."/>
            <person name="Gargeya S."/>
            <person name="Fitzgerald M."/>
            <person name="Haas B."/>
            <person name="Abouelleil A."/>
            <person name="Allen A.W."/>
            <person name="Alvarado L."/>
            <person name="Arachchi H.M."/>
            <person name="Berlin A.M."/>
            <person name="Chapman S.B."/>
            <person name="Gainer-Dewar J."/>
            <person name="Goldberg J."/>
            <person name="Griggs A."/>
            <person name="Gujja S."/>
            <person name="Hansen M."/>
            <person name="Howarth C."/>
            <person name="Imamovic A."/>
            <person name="Ireland A."/>
            <person name="Larimer J."/>
            <person name="McCowan C."/>
            <person name="Murphy C."/>
            <person name="Pearson M."/>
            <person name="Poon T.W."/>
            <person name="Priest M."/>
            <person name="Roberts A."/>
            <person name="Saif S."/>
            <person name="Shea T."/>
            <person name="Sisk P."/>
            <person name="Sykes S."/>
            <person name="Wortman J."/>
            <person name="Nusbaum C."/>
            <person name="Birren B."/>
        </authorList>
    </citation>
    <scope>NUCLEOTIDE SEQUENCE [LARGE SCALE GENOMIC DNA]</scope>
    <source>
        <strain evidence="1 2">P1976</strain>
    </source>
</reference>
<name>A0A080Z2E5_PHYNI</name>